<dbReference type="AlphaFoldDB" id="A0AAF5PMX1"/>
<reference evidence="2" key="3">
    <citation type="submission" date="2024-02" db="UniProtKB">
        <authorList>
            <consortium name="WormBaseParasite"/>
        </authorList>
    </citation>
    <scope>IDENTIFICATION</scope>
    <source>
        <strain evidence="2">pt0022</strain>
    </source>
</reference>
<protein>
    <submittedName>
        <fullName evidence="2">Uncharacterized protein</fullName>
    </submittedName>
</protein>
<reference evidence="1" key="1">
    <citation type="submission" date="2015-03" db="EMBL/GenBank/DDBJ databases">
        <title>Wuchereria bancrofti Genome Sequencing Papua New Guinea Strain.</title>
        <authorList>
            <person name="Small S.T."/>
            <person name="Serre D."/>
            <person name="Zimmerman P.A."/>
        </authorList>
    </citation>
    <scope>NUCLEOTIDE SEQUENCE [LARGE SCALE GENOMIC DNA]</scope>
    <source>
        <strain evidence="1">pt0022</strain>
    </source>
</reference>
<proteinExistence type="predicted"/>
<sequence length="162" mass="18805">MNPVIKHLIRNDREVLLFSKEVEVINLDTPEVLNKIAVLFDNGAQAKYSATGILKHRFLSKCELNKNDRSRYYTYVATVVDYLTNKIRVISVDQDNASDISTLFSLTEEIRSWKQPELIIEVDYFFKFISLEKAQTINSGFSLINTIVGPYWKWIHLLEVDT</sequence>
<dbReference type="WBParaSite" id="mrna-Wban_03020">
    <property type="protein sequence ID" value="mrna-Wban_03020"/>
    <property type="gene ID" value="Wban_03020"/>
</dbReference>
<evidence type="ECO:0000313" key="2">
    <source>
        <dbReference type="WBParaSite" id="mrna-Wban_03020"/>
    </source>
</evidence>
<dbReference type="Proteomes" id="UP000093561">
    <property type="component" value="Unassembled WGS sequence"/>
</dbReference>
<name>A0AAF5PMX1_WUCBA</name>
<organism evidence="1 2">
    <name type="scientific">Wuchereria bancrofti</name>
    <dbReference type="NCBI Taxonomy" id="6293"/>
    <lineage>
        <taxon>Eukaryota</taxon>
        <taxon>Metazoa</taxon>
        <taxon>Ecdysozoa</taxon>
        <taxon>Nematoda</taxon>
        <taxon>Chromadorea</taxon>
        <taxon>Rhabditida</taxon>
        <taxon>Spirurina</taxon>
        <taxon>Spiruromorpha</taxon>
        <taxon>Filarioidea</taxon>
        <taxon>Onchocercidae</taxon>
        <taxon>Wuchereria</taxon>
    </lineage>
</organism>
<reference evidence="1" key="2">
    <citation type="journal article" date="2016" name="Mol. Ecol.">
        <title>Population genomics of the filarial nematode parasite Wuchereria bancrofti from mosquitoes.</title>
        <authorList>
            <person name="Small S.T."/>
            <person name="Reimer L.J."/>
            <person name="Tisch D.J."/>
            <person name="King C.L."/>
            <person name="Christensen B.M."/>
            <person name="Siba P.M."/>
            <person name="Kazura J.W."/>
            <person name="Serre D."/>
            <person name="Zimmerman P.A."/>
        </authorList>
    </citation>
    <scope>NUCLEOTIDE SEQUENCE</scope>
    <source>
        <strain evidence="1">pt0022</strain>
    </source>
</reference>
<evidence type="ECO:0000313" key="1">
    <source>
        <dbReference type="Proteomes" id="UP000093561"/>
    </source>
</evidence>
<accession>A0AAF5PMX1</accession>